<sequence length="549" mass="61618">MSSVISDIELKSHIDRTLADTNPVNIPSDTQRFKTYKNLLVLCIAFLLQFTAFGAIGNLQSSLNTEANVGVNSLSIIYAFLIFSSIFLPHPLMAIFGIKWTLVISQVPYLLYVAANYYPKAYLMYPAAALVGLGAAPLWTSKCSYLTDSGTMYANSKLVHKDVVVNRFFGIFFMFFQSGQIWGNLISYFVLKPSEVNGTNITEKYDKCGAEFSEQEYKGVDVSNAIDRKTINVLCIVYICICACSILTIIIFLDQRRKASKDKISVMLRHSVKLLVSTVKHMRNINQLCLIPLTIWSGLEQSFLGAQFTKGFVSCTLSAKYVGLVLIAYGICDSIGSFSFGQLVKYVGRWPCFIIAAIINYSLIITMFLWKPSENQIYVLFILAGLWGLADAVKYVGLVLIAYGICDSIGSFSFGQLVKYVGRWPCFIIAAIINYSLIITMFLWKPSENQIYVLFILAGLWGLADAVWQTQINAFYGVLFVDKDEAAFSNYRLWESSGFVLFYIITPYIRIRIALVILLIFLTLGMTGYGATEYRLRKNKIKNNQVSPS</sequence>
<feature type="transmembrane region" description="Helical" evidence="6">
    <location>
        <begin position="511"/>
        <end position="532"/>
    </location>
</feature>
<evidence type="ECO:0000256" key="4">
    <source>
        <dbReference type="ARBA" id="ARBA00022989"/>
    </source>
</evidence>
<name>A0A815NJW6_9BILA</name>
<comment type="caution">
    <text evidence="7">The sequence shown here is derived from an EMBL/GenBank/DDBJ whole genome shotgun (WGS) entry which is preliminary data.</text>
</comment>
<evidence type="ECO:0000256" key="2">
    <source>
        <dbReference type="ARBA" id="ARBA00009172"/>
    </source>
</evidence>
<keyword evidence="3 6" id="KW-0812">Transmembrane</keyword>
<feature type="transmembrane region" description="Helical" evidence="6">
    <location>
        <begin position="231"/>
        <end position="253"/>
    </location>
</feature>
<dbReference type="AlphaFoldDB" id="A0A815NJW6"/>
<dbReference type="Pfam" id="PF05978">
    <property type="entry name" value="UNC-93"/>
    <property type="match status" value="2"/>
</dbReference>
<feature type="transmembrane region" description="Helical" evidence="6">
    <location>
        <begin position="352"/>
        <end position="370"/>
    </location>
</feature>
<feature type="transmembrane region" description="Helical" evidence="6">
    <location>
        <begin position="321"/>
        <end position="340"/>
    </location>
</feature>
<dbReference type="Gene3D" id="1.20.1250.20">
    <property type="entry name" value="MFS general substrate transporter like domains"/>
    <property type="match status" value="2"/>
</dbReference>
<evidence type="ECO:0000313" key="8">
    <source>
        <dbReference type="Proteomes" id="UP000663845"/>
    </source>
</evidence>
<gene>
    <name evidence="7" type="ORF">JYZ213_LOCUS39987</name>
</gene>
<evidence type="ECO:0000256" key="5">
    <source>
        <dbReference type="ARBA" id="ARBA00023136"/>
    </source>
</evidence>
<feature type="transmembrane region" description="Helical" evidence="6">
    <location>
        <begin position="100"/>
        <end position="118"/>
    </location>
</feature>
<dbReference type="PANTHER" id="PTHR19444:SF13">
    <property type="entry name" value="PROTEIN UNC-93 HOMOLOG A"/>
    <property type="match status" value="1"/>
</dbReference>
<protein>
    <recommendedName>
        <fullName evidence="9">UNC93-like protein</fullName>
    </recommendedName>
</protein>
<keyword evidence="4 6" id="KW-1133">Transmembrane helix</keyword>
<evidence type="ECO:0000256" key="1">
    <source>
        <dbReference type="ARBA" id="ARBA00004141"/>
    </source>
</evidence>
<comment type="similarity">
    <text evidence="2">Belongs to the unc-93 family.</text>
</comment>
<feature type="transmembrane region" description="Helical" evidence="6">
    <location>
        <begin position="376"/>
        <end position="403"/>
    </location>
</feature>
<reference evidence="7" key="1">
    <citation type="submission" date="2021-02" db="EMBL/GenBank/DDBJ databases">
        <authorList>
            <person name="Nowell W R."/>
        </authorList>
    </citation>
    <scope>NUCLEOTIDE SEQUENCE</scope>
</reference>
<feature type="transmembrane region" description="Helical" evidence="6">
    <location>
        <begin position="124"/>
        <end position="147"/>
    </location>
</feature>
<comment type="subcellular location">
    <subcellularLocation>
        <location evidence="1">Membrane</location>
        <topology evidence="1">Multi-pass membrane protein</topology>
    </subcellularLocation>
</comment>
<evidence type="ECO:0008006" key="9">
    <source>
        <dbReference type="Google" id="ProtNLM"/>
    </source>
</evidence>
<dbReference type="SUPFAM" id="SSF103473">
    <property type="entry name" value="MFS general substrate transporter"/>
    <property type="match status" value="2"/>
</dbReference>
<feature type="transmembrane region" description="Helical" evidence="6">
    <location>
        <begin position="168"/>
        <end position="191"/>
    </location>
</feature>
<feature type="transmembrane region" description="Helical" evidence="6">
    <location>
        <begin position="39"/>
        <end position="57"/>
    </location>
</feature>
<organism evidence="7 8">
    <name type="scientific">Adineta steineri</name>
    <dbReference type="NCBI Taxonomy" id="433720"/>
    <lineage>
        <taxon>Eukaryota</taxon>
        <taxon>Metazoa</taxon>
        <taxon>Spiralia</taxon>
        <taxon>Gnathifera</taxon>
        <taxon>Rotifera</taxon>
        <taxon>Eurotatoria</taxon>
        <taxon>Bdelloidea</taxon>
        <taxon>Adinetida</taxon>
        <taxon>Adinetidae</taxon>
        <taxon>Adineta</taxon>
    </lineage>
</organism>
<accession>A0A815NJW6</accession>
<evidence type="ECO:0000256" key="6">
    <source>
        <dbReference type="SAM" id="Phobius"/>
    </source>
</evidence>
<evidence type="ECO:0000313" key="7">
    <source>
        <dbReference type="EMBL" id="CAF1438590.1"/>
    </source>
</evidence>
<keyword evidence="5 6" id="KW-0472">Membrane</keyword>
<proteinExistence type="inferred from homology"/>
<dbReference type="Proteomes" id="UP000663845">
    <property type="component" value="Unassembled WGS sequence"/>
</dbReference>
<dbReference type="EMBL" id="CAJNOG010001386">
    <property type="protein sequence ID" value="CAF1438590.1"/>
    <property type="molecule type" value="Genomic_DNA"/>
</dbReference>
<dbReference type="InterPro" id="IPR051951">
    <property type="entry name" value="UNC-93_regulatory"/>
</dbReference>
<feature type="transmembrane region" description="Helical" evidence="6">
    <location>
        <begin position="450"/>
        <end position="468"/>
    </location>
</feature>
<feature type="transmembrane region" description="Helical" evidence="6">
    <location>
        <begin position="69"/>
        <end position="88"/>
    </location>
</feature>
<feature type="transmembrane region" description="Helical" evidence="6">
    <location>
        <begin position="424"/>
        <end position="444"/>
    </location>
</feature>
<dbReference type="InterPro" id="IPR036259">
    <property type="entry name" value="MFS_trans_sf"/>
</dbReference>
<dbReference type="InterPro" id="IPR010291">
    <property type="entry name" value="Ion_channel_UNC-93"/>
</dbReference>
<dbReference type="GO" id="GO:0016020">
    <property type="term" value="C:membrane"/>
    <property type="evidence" value="ECO:0007669"/>
    <property type="project" value="UniProtKB-SubCell"/>
</dbReference>
<dbReference type="PANTHER" id="PTHR19444">
    <property type="entry name" value="UNC-93 RELATED"/>
    <property type="match status" value="1"/>
</dbReference>
<evidence type="ECO:0000256" key="3">
    <source>
        <dbReference type="ARBA" id="ARBA00022692"/>
    </source>
</evidence>